<dbReference type="InterPro" id="IPR000801">
    <property type="entry name" value="Esterase-like"/>
</dbReference>
<dbReference type="eggNOG" id="COG2819">
    <property type="taxonomic scope" value="Bacteria"/>
</dbReference>
<sequence length="260" mass="30386">MILKEEIYYSPCHKIRGLHIYLPDDYESSEDYYPVMYYFDGHNLFFDQDATYGKSWGLKDFLDGYDKKFIVVGIECGHEGNERLDEYCPYPYSGLFWGNLKGTGKKTLEWIVSEVKPMIDSRFRVYKERECTGIAGSSMGGLMSLYGIIAHNDVFSKAACLSSSIGPGMKYIREDIEFHHLNEDTKIYLSWGTQEASRRPVKNPMHTKMAKDHMIIKDLLKEKQTDIVLYVQSGGRHCEADWEKQNQLYYDYLWKNQINF</sequence>
<reference evidence="1 2" key="1">
    <citation type="submission" date="2013-02" db="EMBL/GenBank/DDBJ databases">
        <title>The Genome Sequence of Lactobacillus catenaformis F0143.</title>
        <authorList>
            <consortium name="The Broad Institute Genome Sequencing Platform"/>
            <person name="Earl A."/>
            <person name="Ward D."/>
            <person name="Feldgarden M."/>
            <person name="Gevers D."/>
            <person name="Izard J."/>
            <person name="Blanton J.M."/>
            <person name="Mathney J."/>
            <person name="Dewhirst F.E."/>
            <person name="Young S.K."/>
            <person name="Zeng Q."/>
            <person name="Gargeya S."/>
            <person name="Fitzgerald M."/>
            <person name="Haas B."/>
            <person name="Abouelleil A."/>
            <person name="Alvarado L."/>
            <person name="Arachchi H.M."/>
            <person name="Berlin A."/>
            <person name="Chapman S.B."/>
            <person name="Gearin G."/>
            <person name="Goldberg J."/>
            <person name="Griggs A."/>
            <person name="Gujja S."/>
            <person name="Hansen M."/>
            <person name="Heiman D."/>
            <person name="Howarth C."/>
            <person name="Larimer J."/>
            <person name="Lui A."/>
            <person name="MacDonald P.J.P."/>
            <person name="McCowen C."/>
            <person name="Montmayeur A."/>
            <person name="Murphy C."/>
            <person name="Neiman D."/>
            <person name="Pearson M."/>
            <person name="Priest M."/>
            <person name="Roberts A."/>
            <person name="Saif S."/>
            <person name="Shea T."/>
            <person name="Sisk P."/>
            <person name="Stolte C."/>
            <person name="Sykes S."/>
            <person name="Wortman J."/>
            <person name="Nusbaum C."/>
            <person name="Birren B."/>
        </authorList>
    </citation>
    <scope>NUCLEOTIDE SEQUENCE [LARGE SCALE GENOMIC DNA]</scope>
    <source>
        <strain evidence="1 2">OT 569</strain>
    </source>
</reference>
<name>M2P9N4_9FIRM</name>
<proteinExistence type="predicted"/>
<accession>M2P9N4</accession>
<dbReference type="InterPro" id="IPR029058">
    <property type="entry name" value="AB_hydrolase_fold"/>
</dbReference>
<dbReference type="Gene3D" id="3.40.50.1820">
    <property type="entry name" value="alpha/beta hydrolase"/>
    <property type="match status" value="1"/>
</dbReference>
<dbReference type="RefSeq" id="WP_004801906.1">
    <property type="nucleotide sequence ID" value="NZ_AUGJ01000003.1"/>
</dbReference>
<organism evidence="1 2">
    <name type="scientific">Eggerthia catenaformis OT 569 = DSM 20559</name>
    <dbReference type="NCBI Taxonomy" id="999415"/>
    <lineage>
        <taxon>Bacteria</taxon>
        <taxon>Bacillati</taxon>
        <taxon>Bacillota</taxon>
        <taxon>Erysipelotrichia</taxon>
        <taxon>Erysipelotrichales</taxon>
        <taxon>Coprobacillaceae</taxon>
        <taxon>Eggerthia</taxon>
    </lineage>
</organism>
<dbReference type="EMBL" id="AGEJ01000011">
    <property type="protein sequence ID" value="EMD17047.1"/>
    <property type="molecule type" value="Genomic_DNA"/>
</dbReference>
<dbReference type="Pfam" id="PF00756">
    <property type="entry name" value="Esterase"/>
    <property type="match status" value="1"/>
</dbReference>
<dbReference type="OrthoDB" id="9794761at2"/>
<dbReference type="PANTHER" id="PTHR48098">
    <property type="entry name" value="ENTEROCHELIN ESTERASE-RELATED"/>
    <property type="match status" value="1"/>
</dbReference>
<dbReference type="Proteomes" id="UP000011758">
    <property type="component" value="Unassembled WGS sequence"/>
</dbReference>
<keyword evidence="2" id="KW-1185">Reference proteome</keyword>
<dbReference type="PANTHER" id="PTHR48098:SF6">
    <property type="entry name" value="FERRI-BACILLIBACTIN ESTERASE BESA"/>
    <property type="match status" value="1"/>
</dbReference>
<dbReference type="PATRIC" id="fig|999415.3.peg.608"/>
<evidence type="ECO:0008006" key="3">
    <source>
        <dbReference type="Google" id="ProtNLM"/>
    </source>
</evidence>
<evidence type="ECO:0000313" key="2">
    <source>
        <dbReference type="Proteomes" id="UP000011758"/>
    </source>
</evidence>
<evidence type="ECO:0000313" key="1">
    <source>
        <dbReference type="EMBL" id="EMD17047.1"/>
    </source>
</evidence>
<comment type="caution">
    <text evidence="1">The sequence shown here is derived from an EMBL/GenBank/DDBJ whole genome shotgun (WGS) entry which is preliminary data.</text>
</comment>
<dbReference type="AlphaFoldDB" id="M2P9N4"/>
<dbReference type="BioCyc" id="ECAT999415-HMP:GTTI-631-MONOMER"/>
<dbReference type="STRING" id="999415.HMPREF9943_00610"/>
<dbReference type="InterPro" id="IPR050583">
    <property type="entry name" value="Mycobacterial_A85_antigen"/>
</dbReference>
<protein>
    <recommendedName>
        <fullName evidence="3">Carbohydrate esterase</fullName>
    </recommendedName>
</protein>
<dbReference type="SUPFAM" id="SSF53474">
    <property type="entry name" value="alpha/beta-Hydrolases"/>
    <property type="match status" value="1"/>
</dbReference>
<gene>
    <name evidence="1" type="ORF">HMPREF9943_00610</name>
</gene>